<feature type="compositionally biased region" description="Low complexity" evidence="1">
    <location>
        <begin position="94"/>
        <end position="113"/>
    </location>
</feature>
<feature type="compositionally biased region" description="Low complexity" evidence="1">
    <location>
        <begin position="190"/>
        <end position="202"/>
    </location>
</feature>
<evidence type="ECO:0000313" key="3">
    <source>
        <dbReference type="EMBL" id="KAL1509290.1"/>
    </source>
</evidence>
<keyword evidence="4" id="KW-1185">Reference proteome</keyword>
<keyword evidence="2" id="KW-0732">Signal</keyword>
<reference evidence="3 4" key="1">
    <citation type="submission" date="2024-05" db="EMBL/GenBank/DDBJ databases">
        <title>Genetic variation in Jamaican populations of the coffee berry borer (Hypothenemus hampei).</title>
        <authorList>
            <person name="Errbii M."/>
            <person name="Myrie A."/>
        </authorList>
    </citation>
    <scope>NUCLEOTIDE SEQUENCE [LARGE SCALE GENOMIC DNA]</scope>
    <source>
        <strain evidence="3">JA-Hopewell-2020-01-JO</strain>
        <tissue evidence="3">Whole body</tissue>
    </source>
</reference>
<dbReference type="AlphaFoldDB" id="A0ABD1F3E0"/>
<comment type="caution">
    <text evidence="3">The sequence shown here is derived from an EMBL/GenBank/DDBJ whole genome shotgun (WGS) entry which is preliminary data.</text>
</comment>
<feature type="region of interest" description="Disordered" evidence="1">
    <location>
        <begin position="285"/>
        <end position="306"/>
    </location>
</feature>
<evidence type="ECO:0000313" key="4">
    <source>
        <dbReference type="Proteomes" id="UP001566132"/>
    </source>
</evidence>
<feature type="region of interest" description="Disordered" evidence="1">
    <location>
        <begin position="94"/>
        <end position="119"/>
    </location>
</feature>
<feature type="region of interest" description="Disordered" evidence="1">
    <location>
        <begin position="177"/>
        <end position="250"/>
    </location>
</feature>
<feature type="compositionally biased region" description="Polar residues" evidence="1">
    <location>
        <begin position="350"/>
        <end position="369"/>
    </location>
</feature>
<gene>
    <name evidence="3" type="ORF">ABEB36_004052</name>
</gene>
<evidence type="ECO:0000256" key="1">
    <source>
        <dbReference type="SAM" id="MobiDB-lite"/>
    </source>
</evidence>
<organism evidence="3 4">
    <name type="scientific">Hypothenemus hampei</name>
    <name type="common">Coffee berry borer</name>
    <dbReference type="NCBI Taxonomy" id="57062"/>
    <lineage>
        <taxon>Eukaryota</taxon>
        <taxon>Metazoa</taxon>
        <taxon>Ecdysozoa</taxon>
        <taxon>Arthropoda</taxon>
        <taxon>Hexapoda</taxon>
        <taxon>Insecta</taxon>
        <taxon>Pterygota</taxon>
        <taxon>Neoptera</taxon>
        <taxon>Endopterygota</taxon>
        <taxon>Coleoptera</taxon>
        <taxon>Polyphaga</taxon>
        <taxon>Cucujiformia</taxon>
        <taxon>Curculionidae</taxon>
        <taxon>Scolytinae</taxon>
        <taxon>Hypothenemus</taxon>
    </lineage>
</organism>
<feature type="region of interest" description="Disordered" evidence="1">
    <location>
        <begin position="408"/>
        <end position="448"/>
    </location>
</feature>
<feature type="signal peptide" evidence="2">
    <location>
        <begin position="1"/>
        <end position="19"/>
    </location>
</feature>
<protein>
    <submittedName>
        <fullName evidence="3">Uncharacterized protein</fullName>
    </submittedName>
</protein>
<dbReference type="Proteomes" id="UP001566132">
    <property type="component" value="Unassembled WGS sequence"/>
</dbReference>
<name>A0ABD1F3E0_HYPHA</name>
<feature type="region of interest" description="Disordered" evidence="1">
    <location>
        <begin position="329"/>
        <end position="369"/>
    </location>
</feature>
<feature type="chain" id="PRO_5044841607" evidence="2">
    <location>
        <begin position="20"/>
        <end position="448"/>
    </location>
</feature>
<evidence type="ECO:0000256" key="2">
    <source>
        <dbReference type="SAM" id="SignalP"/>
    </source>
</evidence>
<sequence>MIKFLPLFFVSIIIHGGTSCAIGCQNGGGGYSSGGSDATVIGPSDGGATIQGPGSQAKIIGPDGGTITANEIGGKIIVPPTQGGQIHSSVSPGYVSGGSNTRDYSSGPSIYPSSGGGSAPVGSNLSPNFGCGNACGGSGQFYPGSGNQGQVYPGGRGSGLEGQWQPDYREKQFDDGLYRGEKNYPGGTGNSWSGAGSSDAGSTIVGPKNSGATIVGPSNPGATIIGPSNPGATIIGPSNPGATIIGPSDGGATILGPNNIGSEPSASYYPNSGCSDGCGESGQTYLGSGGSGAKEQIYPGDQLTGQWQPDYREKLFNDGLYRGENSYPGNYGAQSGGPTDSATIIGPSDSGATIQGPGSHSNVVGPNGGQITSNEIGGKIIVPPRQGGLIKSSVSPGYVSGINDFGGSSSRHNLFDGRNSAVSPYAERGSKPSNSYLPPTSGCPSGCA</sequence>
<accession>A0ABD1F3E0</accession>
<proteinExistence type="predicted"/>
<feature type="compositionally biased region" description="Polar residues" evidence="1">
    <location>
        <begin position="332"/>
        <end position="342"/>
    </location>
</feature>
<dbReference type="EMBL" id="JBDJPC010000003">
    <property type="protein sequence ID" value="KAL1509290.1"/>
    <property type="molecule type" value="Genomic_DNA"/>
</dbReference>
<dbReference type="PROSITE" id="PS51257">
    <property type="entry name" value="PROKAR_LIPOPROTEIN"/>
    <property type="match status" value="1"/>
</dbReference>